<keyword evidence="3" id="KW-1185">Reference proteome</keyword>
<dbReference type="Proteomes" id="UP000011761">
    <property type="component" value="Unassembled WGS sequence"/>
</dbReference>
<dbReference type="EMBL" id="KB445558">
    <property type="protein sequence ID" value="EMC94765.1"/>
    <property type="molecule type" value="Genomic_DNA"/>
</dbReference>
<organism evidence="2 3">
    <name type="scientific">Baudoinia panamericana (strain UAMH 10762)</name>
    <name type="common">Angels' share fungus</name>
    <name type="synonym">Baudoinia compniacensis (strain UAMH 10762)</name>
    <dbReference type="NCBI Taxonomy" id="717646"/>
    <lineage>
        <taxon>Eukaryota</taxon>
        <taxon>Fungi</taxon>
        <taxon>Dikarya</taxon>
        <taxon>Ascomycota</taxon>
        <taxon>Pezizomycotina</taxon>
        <taxon>Dothideomycetes</taxon>
        <taxon>Dothideomycetidae</taxon>
        <taxon>Mycosphaerellales</taxon>
        <taxon>Teratosphaeriaceae</taxon>
        <taxon>Baudoinia</taxon>
    </lineage>
</organism>
<name>M2N7H9_BAUPA</name>
<gene>
    <name evidence="2" type="ORF">BAUCODRAFT_74112</name>
</gene>
<feature type="region of interest" description="Disordered" evidence="1">
    <location>
        <begin position="219"/>
        <end position="244"/>
    </location>
</feature>
<dbReference type="GeneID" id="19116867"/>
<reference evidence="2 3" key="1">
    <citation type="journal article" date="2012" name="PLoS Pathog.">
        <title>Diverse lifestyles and strategies of plant pathogenesis encoded in the genomes of eighteen Dothideomycetes fungi.</title>
        <authorList>
            <person name="Ohm R.A."/>
            <person name="Feau N."/>
            <person name="Henrissat B."/>
            <person name="Schoch C.L."/>
            <person name="Horwitz B.A."/>
            <person name="Barry K.W."/>
            <person name="Condon B.J."/>
            <person name="Copeland A.C."/>
            <person name="Dhillon B."/>
            <person name="Glaser F."/>
            <person name="Hesse C.N."/>
            <person name="Kosti I."/>
            <person name="LaButti K."/>
            <person name="Lindquist E.A."/>
            <person name="Lucas S."/>
            <person name="Salamov A.A."/>
            <person name="Bradshaw R.E."/>
            <person name="Ciuffetti L."/>
            <person name="Hamelin R.C."/>
            <person name="Kema G.H.J."/>
            <person name="Lawrence C."/>
            <person name="Scott J.A."/>
            <person name="Spatafora J.W."/>
            <person name="Turgeon B.G."/>
            <person name="de Wit P.J.G.M."/>
            <person name="Zhong S."/>
            <person name="Goodwin S.B."/>
            <person name="Grigoriev I.V."/>
        </authorList>
    </citation>
    <scope>NUCLEOTIDE SEQUENCE [LARGE SCALE GENOMIC DNA]</scope>
    <source>
        <strain evidence="2 3">UAMH 10762</strain>
    </source>
</reference>
<sequence>MTDELAGQPLSAATTIKEDREQSRSPYQSANEDAAEEEEEVQRPRSAPVPRSSALSPTLPAPSPLPEDSPHKYGLKDRMSTPDLVAPPLEQAEKDQKAARRRSSGLEIFNSAARHHNHSHNHIHNHNHDIDGRRRGHVFKSNGFAFSRALNIMQLKCYRNHSRLLMSNNKHAPVECAVCHMDDDHEYWSCSWCAVRMCRYCRKDFAERGMTALRDRIRKAEMGADGSPSSSTESFSRERRRAYV</sequence>
<feature type="compositionally biased region" description="Basic and acidic residues" evidence="1">
    <location>
        <begin position="68"/>
        <end position="80"/>
    </location>
</feature>
<dbReference type="OrthoDB" id="5425130at2759"/>
<evidence type="ECO:0000313" key="3">
    <source>
        <dbReference type="Proteomes" id="UP000011761"/>
    </source>
</evidence>
<dbReference type="HOGENOM" id="CLU_1137813_0_0_1"/>
<dbReference type="KEGG" id="bcom:BAUCODRAFT_74112"/>
<dbReference type="RefSeq" id="XP_007678227.1">
    <property type="nucleotide sequence ID" value="XM_007680037.1"/>
</dbReference>
<protein>
    <submittedName>
        <fullName evidence="2">Uncharacterized protein</fullName>
    </submittedName>
</protein>
<accession>M2N7H9</accession>
<proteinExistence type="predicted"/>
<evidence type="ECO:0000256" key="1">
    <source>
        <dbReference type="SAM" id="MobiDB-lite"/>
    </source>
</evidence>
<dbReference type="SUPFAM" id="SSF48695">
    <property type="entry name" value="Multiheme cytochromes"/>
    <property type="match status" value="1"/>
</dbReference>
<dbReference type="AlphaFoldDB" id="M2N7H9"/>
<dbReference type="eggNOG" id="ENOG502T105">
    <property type="taxonomic scope" value="Eukaryota"/>
</dbReference>
<evidence type="ECO:0000313" key="2">
    <source>
        <dbReference type="EMBL" id="EMC94765.1"/>
    </source>
</evidence>
<dbReference type="InterPro" id="IPR036280">
    <property type="entry name" value="Multihaem_cyt_sf"/>
</dbReference>
<feature type="region of interest" description="Disordered" evidence="1">
    <location>
        <begin position="1"/>
        <end position="102"/>
    </location>
</feature>